<comment type="similarity">
    <text evidence="1">Belongs to the ROK (NagC/XylR) family.</text>
</comment>
<dbReference type="RefSeq" id="WP_145909097.1">
    <property type="nucleotide sequence ID" value="NZ_BAAAMZ010000010.1"/>
</dbReference>
<evidence type="ECO:0000313" key="3">
    <source>
        <dbReference type="EMBL" id="TWF91517.1"/>
    </source>
</evidence>
<name>A0A561TWM5_9ACTN</name>
<evidence type="ECO:0000256" key="1">
    <source>
        <dbReference type="ARBA" id="ARBA00006479"/>
    </source>
</evidence>
<accession>A0A561TWM5</accession>
<feature type="domain" description="HTH iclR-type" evidence="2">
    <location>
        <begin position="26"/>
        <end position="69"/>
    </location>
</feature>
<dbReference type="SUPFAM" id="SSF53067">
    <property type="entry name" value="Actin-like ATPase domain"/>
    <property type="match status" value="1"/>
</dbReference>
<gene>
    <name evidence="3" type="ORF">FHX73_12632</name>
</gene>
<dbReference type="EMBL" id="VIWT01000002">
    <property type="protein sequence ID" value="TWF91517.1"/>
    <property type="molecule type" value="Genomic_DNA"/>
</dbReference>
<dbReference type="Gene3D" id="1.10.10.10">
    <property type="entry name" value="Winged helix-like DNA-binding domain superfamily/Winged helix DNA-binding domain"/>
    <property type="match status" value="1"/>
</dbReference>
<dbReference type="InterPro" id="IPR036390">
    <property type="entry name" value="WH_DNA-bd_sf"/>
</dbReference>
<organism evidence="3 4">
    <name type="scientific">Kitasatospora viridis</name>
    <dbReference type="NCBI Taxonomy" id="281105"/>
    <lineage>
        <taxon>Bacteria</taxon>
        <taxon>Bacillati</taxon>
        <taxon>Actinomycetota</taxon>
        <taxon>Actinomycetes</taxon>
        <taxon>Kitasatosporales</taxon>
        <taxon>Streptomycetaceae</taxon>
        <taxon>Kitasatospora</taxon>
    </lineage>
</organism>
<sequence length="401" mass="41442">MPLAMPLALVADPTPPPVADRPEGATAVLRTVLDHGPVGRGELSRRTGLSPAAVSRYSADLVTLGLVREAAADREPARPGRPRIPLEIDTARHLAAGVHIAGPWLTFALTDLCGRVVAHERIAKPAGADAPWVAARLPGFLRRHAGGRSVLGVGAVTGGWVDPVLGTVVENAAIGWRGVALRQELERTTWLPVHVEGHAHALAQAECLFGAARGTDLVHLFVGNVVDAAIVAGATPLRGRRNGAGGIAHLPVPGSTERCPCGAVGCLQATVSDRAVAARAVADGVIDRPDVLLLLAAARDGDARALDLCRTRLRLLAGAVSLLLDLINPQALVLTEAVTVYLPELLPELHAAVAARGTRAGEDVVRVGSFGTDTLAVAAAAPVLAAVHQDPLGLRTARSAR</sequence>
<dbReference type="AlphaFoldDB" id="A0A561TWM5"/>
<dbReference type="PANTHER" id="PTHR18964">
    <property type="entry name" value="ROK (REPRESSOR, ORF, KINASE) FAMILY"/>
    <property type="match status" value="1"/>
</dbReference>
<dbReference type="InterPro" id="IPR000600">
    <property type="entry name" value="ROK"/>
</dbReference>
<keyword evidence="3" id="KW-0418">Kinase</keyword>
<evidence type="ECO:0000259" key="2">
    <source>
        <dbReference type="Pfam" id="PF09339"/>
    </source>
</evidence>
<reference evidence="3 4" key="1">
    <citation type="submission" date="2019-06" db="EMBL/GenBank/DDBJ databases">
        <title>Sequencing the genomes of 1000 actinobacteria strains.</title>
        <authorList>
            <person name="Klenk H.-P."/>
        </authorList>
    </citation>
    <scope>NUCLEOTIDE SEQUENCE [LARGE SCALE GENOMIC DNA]</scope>
    <source>
        <strain evidence="3 4">DSM 44826</strain>
    </source>
</reference>
<dbReference type="Gene3D" id="3.30.420.40">
    <property type="match status" value="2"/>
</dbReference>
<comment type="caution">
    <text evidence="3">The sequence shown here is derived from an EMBL/GenBank/DDBJ whole genome shotgun (WGS) entry which is preliminary data.</text>
</comment>
<proteinExistence type="inferred from homology"/>
<keyword evidence="4" id="KW-1185">Reference proteome</keyword>
<protein>
    <submittedName>
        <fullName evidence="3">Putative NBD/HSP70 family sugar kinase</fullName>
    </submittedName>
</protein>
<dbReference type="GO" id="GO:0006355">
    <property type="term" value="P:regulation of DNA-templated transcription"/>
    <property type="evidence" value="ECO:0007669"/>
    <property type="project" value="InterPro"/>
</dbReference>
<evidence type="ECO:0000313" key="4">
    <source>
        <dbReference type="Proteomes" id="UP000317940"/>
    </source>
</evidence>
<keyword evidence="3" id="KW-0808">Transferase</keyword>
<dbReference type="SUPFAM" id="SSF46785">
    <property type="entry name" value="Winged helix' DNA-binding domain"/>
    <property type="match status" value="1"/>
</dbReference>
<dbReference type="GO" id="GO:0003677">
    <property type="term" value="F:DNA binding"/>
    <property type="evidence" value="ECO:0007669"/>
    <property type="project" value="InterPro"/>
</dbReference>
<dbReference type="GO" id="GO:0016301">
    <property type="term" value="F:kinase activity"/>
    <property type="evidence" value="ECO:0007669"/>
    <property type="project" value="UniProtKB-KW"/>
</dbReference>
<dbReference type="InterPro" id="IPR005471">
    <property type="entry name" value="Tscrpt_reg_IclR_N"/>
</dbReference>
<dbReference type="PANTHER" id="PTHR18964:SF149">
    <property type="entry name" value="BIFUNCTIONAL UDP-N-ACETYLGLUCOSAMINE 2-EPIMERASE_N-ACETYLMANNOSAMINE KINASE"/>
    <property type="match status" value="1"/>
</dbReference>
<dbReference type="Pfam" id="PF09339">
    <property type="entry name" value="HTH_IclR"/>
    <property type="match status" value="1"/>
</dbReference>
<dbReference type="InterPro" id="IPR036388">
    <property type="entry name" value="WH-like_DNA-bd_sf"/>
</dbReference>
<dbReference type="Proteomes" id="UP000317940">
    <property type="component" value="Unassembled WGS sequence"/>
</dbReference>
<dbReference type="InterPro" id="IPR043129">
    <property type="entry name" value="ATPase_NBD"/>
</dbReference>
<dbReference type="OrthoDB" id="3605644at2"/>
<dbReference type="Pfam" id="PF00480">
    <property type="entry name" value="ROK"/>
    <property type="match status" value="1"/>
</dbReference>